<proteinExistence type="predicted"/>
<accession>A0AAU9XZN4</accession>
<name>A0AAU9XZN4_9CNID</name>
<reference evidence="1 2" key="1">
    <citation type="submission" date="2022-05" db="EMBL/GenBank/DDBJ databases">
        <authorList>
            <consortium name="Genoscope - CEA"/>
            <person name="William W."/>
        </authorList>
    </citation>
    <scope>NUCLEOTIDE SEQUENCE [LARGE SCALE GENOMIC DNA]</scope>
</reference>
<protein>
    <submittedName>
        <fullName evidence="1">Uncharacterized protein</fullName>
    </submittedName>
</protein>
<dbReference type="AlphaFoldDB" id="A0AAU9XZN4"/>
<evidence type="ECO:0000313" key="1">
    <source>
        <dbReference type="EMBL" id="CAH3162640.1"/>
    </source>
</evidence>
<keyword evidence="2" id="KW-1185">Reference proteome</keyword>
<evidence type="ECO:0000313" key="2">
    <source>
        <dbReference type="Proteomes" id="UP001159428"/>
    </source>
</evidence>
<dbReference type="EMBL" id="CALNXJ010000086">
    <property type="protein sequence ID" value="CAH3162640.1"/>
    <property type="molecule type" value="Genomic_DNA"/>
</dbReference>
<organism evidence="1 2">
    <name type="scientific">Pocillopora meandrina</name>
    <dbReference type="NCBI Taxonomy" id="46732"/>
    <lineage>
        <taxon>Eukaryota</taxon>
        <taxon>Metazoa</taxon>
        <taxon>Cnidaria</taxon>
        <taxon>Anthozoa</taxon>
        <taxon>Hexacorallia</taxon>
        <taxon>Scleractinia</taxon>
        <taxon>Astrocoeniina</taxon>
        <taxon>Pocilloporidae</taxon>
        <taxon>Pocillopora</taxon>
    </lineage>
</organism>
<dbReference type="Proteomes" id="UP001159428">
    <property type="component" value="Unassembled WGS sequence"/>
</dbReference>
<gene>
    <name evidence="1" type="ORF">PMEA_00034291</name>
</gene>
<comment type="caution">
    <text evidence="1">The sequence shown here is derived from an EMBL/GenBank/DDBJ whole genome shotgun (WGS) entry which is preliminary data.</text>
</comment>
<sequence>MSIFKQLVCYEITPSKIETSFTKIFMRYQQAKTWGQLMVGMTGSGPGYLPENIITPYMHVLIFHVPTMITMHGSLKKFSGQGVEKKNDDYMRYFHRKINRWDACTNLLLVEKRLESLLAHQRKLRQYLKRDATFWDNGGKEEVAKKYPKISEGTATEEPSSNVHVPPPKQVLQFGEKELQKLKVAELVKLLVDIVGHQPSLPKKPRKHELLSRILDVATLRVD</sequence>